<dbReference type="InterPro" id="IPR014729">
    <property type="entry name" value="Rossmann-like_a/b/a_fold"/>
</dbReference>
<evidence type="ECO:0000256" key="8">
    <source>
        <dbReference type="HAMAP-Rule" id="MF_00158"/>
    </source>
</evidence>
<dbReference type="HAMAP" id="MF_00158">
    <property type="entry name" value="PanC"/>
    <property type="match status" value="1"/>
</dbReference>
<evidence type="ECO:0000256" key="4">
    <source>
        <dbReference type="ARBA" id="ARBA00022655"/>
    </source>
</evidence>
<feature type="binding site" evidence="8">
    <location>
        <position position="154"/>
    </location>
    <ligand>
        <name>(R)-pantoate</name>
        <dbReference type="ChEBI" id="CHEBI:15980"/>
    </ligand>
</feature>
<evidence type="ECO:0000256" key="1">
    <source>
        <dbReference type="ARBA" id="ARBA00004990"/>
    </source>
</evidence>
<comment type="subunit">
    <text evidence="8">Homodimer.</text>
</comment>
<comment type="subcellular location">
    <subcellularLocation>
        <location evidence="8">Cytoplasm</location>
    </subcellularLocation>
</comment>
<evidence type="ECO:0000256" key="7">
    <source>
        <dbReference type="ARBA" id="ARBA00048258"/>
    </source>
</evidence>
<dbReference type="PANTHER" id="PTHR21299">
    <property type="entry name" value="CYTIDYLATE KINASE/PANTOATE-BETA-ALANINE LIGASE"/>
    <property type="match status" value="1"/>
</dbReference>
<feature type="active site" description="Proton donor" evidence="8">
    <location>
        <position position="36"/>
    </location>
</feature>
<dbReference type="KEGG" id="emar:D1013_19885"/>
<dbReference type="GO" id="GO:0005524">
    <property type="term" value="F:ATP binding"/>
    <property type="evidence" value="ECO:0007669"/>
    <property type="project" value="UniProtKB-KW"/>
</dbReference>
<dbReference type="OrthoDB" id="9773087at2"/>
<keyword evidence="3 8" id="KW-0436">Ligase</keyword>
<gene>
    <name evidence="8" type="primary">panC</name>
    <name evidence="9" type="ORF">D1013_19885</name>
</gene>
<evidence type="ECO:0000256" key="3">
    <source>
        <dbReference type="ARBA" id="ARBA00022598"/>
    </source>
</evidence>
<feature type="binding site" evidence="8">
    <location>
        <begin position="148"/>
        <end position="151"/>
    </location>
    <ligand>
        <name>ATP</name>
        <dbReference type="ChEBI" id="CHEBI:30616"/>
    </ligand>
</feature>
<reference evidence="9 10" key="1">
    <citation type="submission" date="2018-08" db="EMBL/GenBank/DDBJ databases">
        <title>The reduced genetic potential of extracellular carbohydrate catabolism in Euzebyella marina RN62, a Flavobacteriia bacterium isolated from the hadal water.</title>
        <authorList>
            <person name="Xue C."/>
        </authorList>
    </citation>
    <scope>NUCLEOTIDE SEQUENCE [LARGE SCALE GENOMIC DNA]</scope>
    <source>
        <strain evidence="9 10">RN62</strain>
    </source>
</reference>
<feature type="binding site" evidence="8">
    <location>
        <position position="60"/>
    </location>
    <ligand>
        <name>beta-alanine</name>
        <dbReference type="ChEBI" id="CHEBI:57966"/>
    </ligand>
</feature>
<dbReference type="GO" id="GO:0005829">
    <property type="term" value="C:cytosol"/>
    <property type="evidence" value="ECO:0007669"/>
    <property type="project" value="TreeGrafter"/>
</dbReference>
<dbReference type="PANTHER" id="PTHR21299:SF1">
    <property type="entry name" value="PANTOATE--BETA-ALANINE LIGASE"/>
    <property type="match status" value="1"/>
</dbReference>
<dbReference type="Pfam" id="PF02569">
    <property type="entry name" value="Pantoate_ligase"/>
    <property type="match status" value="1"/>
</dbReference>
<evidence type="ECO:0000256" key="2">
    <source>
        <dbReference type="ARBA" id="ARBA00009256"/>
    </source>
</evidence>
<name>A0A3G2LB57_9FLAO</name>
<dbReference type="GO" id="GO:0015940">
    <property type="term" value="P:pantothenate biosynthetic process"/>
    <property type="evidence" value="ECO:0007669"/>
    <property type="project" value="UniProtKB-UniRule"/>
</dbReference>
<dbReference type="NCBIfam" id="TIGR00018">
    <property type="entry name" value="panC"/>
    <property type="match status" value="1"/>
</dbReference>
<dbReference type="Gene3D" id="3.40.50.620">
    <property type="entry name" value="HUPs"/>
    <property type="match status" value="1"/>
</dbReference>
<comment type="miscellaneous">
    <text evidence="8">The reaction proceeds by a bi uni uni bi ping pong mechanism.</text>
</comment>
<keyword evidence="5 8" id="KW-0547">Nucleotide-binding</keyword>
<dbReference type="InterPro" id="IPR003721">
    <property type="entry name" value="Pantoate_ligase"/>
</dbReference>
<dbReference type="RefSeq" id="WP_121850484.1">
    <property type="nucleotide sequence ID" value="NZ_CP032050.1"/>
</dbReference>
<comment type="catalytic activity">
    <reaction evidence="7 8">
        <text>(R)-pantoate + beta-alanine + ATP = (R)-pantothenate + AMP + diphosphate + H(+)</text>
        <dbReference type="Rhea" id="RHEA:10912"/>
        <dbReference type="ChEBI" id="CHEBI:15378"/>
        <dbReference type="ChEBI" id="CHEBI:15980"/>
        <dbReference type="ChEBI" id="CHEBI:29032"/>
        <dbReference type="ChEBI" id="CHEBI:30616"/>
        <dbReference type="ChEBI" id="CHEBI:33019"/>
        <dbReference type="ChEBI" id="CHEBI:57966"/>
        <dbReference type="ChEBI" id="CHEBI:456215"/>
        <dbReference type="EC" id="6.3.2.1"/>
    </reaction>
</comment>
<comment type="similarity">
    <text evidence="2 8">Belongs to the pantothenate synthetase family.</text>
</comment>
<dbReference type="EC" id="6.3.2.1" evidence="8"/>
<feature type="binding site" evidence="8">
    <location>
        <begin position="29"/>
        <end position="36"/>
    </location>
    <ligand>
        <name>ATP</name>
        <dbReference type="ChEBI" id="CHEBI:30616"/>
    </ligand>
</feature>
<dbReference type="EMBL" id="CP032050">
    <property type="protein sequence ID" value="AYN69478.1"/>
    <property type="molecule type" value="Genomic_DNA"/>
</dbReference>
<keyword evidence="6 8" id="KW-0067">ATP-binding</keyword>
<protein>
    <recommendedName>
        <fullName evidence="8">Pantothenate synthetase</fullName>
        <shortName evidence="8">PS</shortName>
        <ecNumber evidence="8">6.3.2.1</ecNumber>
    </recommendedName>
    <alternativeName>
        <fullName evidence="8">Pantoate--beta-alanine ligase</fullName>
    </alternativeName>
    <alternativeName>
        <fullName evidence="8">Pantoate-activating enzyme</fullName>
    </alternativeName>
</protein>
<sequence length="281" mass="31548">MLICSTKNELKKAVAGLEPTNTLGLVPTMGALHQGHISLVKMAVDENALTVVSIFVNPTQFDKQEDLEKYPKTLEADLDLLKNVSDELIIFTPSESEMYGNQVESKAYDFEGLDQVMEGAFRDDHFNGVGTIVEALLRLVEPNKAYFGEKDFQQLQIIKKLVEQKQIPVEIIPCPIVREAHGLAMSSRNERLGSALRLKAGFIYETLLTAKTKFGMKSAIYVKDWVTSAFEKQPELELEYFEIANVKTLKPIEEKLKSEKYRAFIAVYAGGVRLIDNIALN</sequence>
<feature type="binding site" evidence="8">
    <location>
        <position position="60"/>
    </location>
    <ligand>
        <name>(R)-pantoate</name>
        <dbReference type="ChEBI" id="CHEBI:15980"/>
    </ligand>
</feature>
<evidence type="ECO:0000256" key="5">
    <source>
        <dbReference type="ARBA" id="ARBA00022741"/>
    </source>
</evidence>
<keyword evidence="8" id="KW-0963">Cytoplasm</keyword>
<evidence type="ECO:0000256" key="6">
    <source>
        <dbReference type="ARBA" id="ARBA00022840"/>
    </source>
</evidence>
<comment type="function">
    <text evidence="8">Catalyzes the condensation of pantoate with beta-alanine in an ATP-dependent reaction via a pantoyl-adenylate intermediate.</text>
</comment>
<dbReference type="GO" id="GO:0004592">
    <property type="term" value="F:pantoate-beta-alanine ligase activity"/>
    <property type="evidence" value="ECO:0007669"/>
    <property type="project" value="UniProtKB-UniRule"/>
</dbReference>
<keyword evidence="10" id="KW-1185">Reference proteome</keyword>
<dbReference type="AlphaFoldDB" id="A0A3G2LB57"/>
<keyword evidence="4 8" id="KW-0566">Pantothenate biosynthesis</keyword>
<dbReference type="UniPathway" id="UPA00028">
    <property type="reaction ID" value="UER00005"/>
</dbReference>
<comment type="pathway">
    <text evidence="1 8">Cofactor biosynthesis; (R)-pantothenate biosynthesis; (R)-pantothenate from (R)-pantoate and beta-alanine: step 1/1.</text>
</comment>
<feature type="binding site" evidence="8">
    <location>
        <begin position="185"/>
        <end position="188"/>
    </location>
    <ligand>
        <name>ATP</name>
        <dbReference type="ChEBI" id="CHEBI:30616"/>
    </ligand>
</feature>
<dbReference type="Gene3D" id="3.30.1300.10">
    <property type="entry name" value="Pantoate-beta-alanine ligase, C-terminal domain"/>
    <property type="match status" value="1"/>
</dbReference>
<organism evidence="9 10">
    <name type="scientific">Euzebyella marina</name>
    <dbReference type="NCBI Taxonomy" id="1761453"/>
    <lineage>
        <taxon>Bacteria</taxon>
        <taxon>Pseudomonadati</taxon>
        <taxon>Bacteroidota</taxon>
        <taxon>Flavobacteriia</taxon>
        <taxon>Flavobacteriales</taxon>
        <taxon>Flavobacteriaceae</taxon>
        <taxon>Euzebyella</taxon>
    </lineage>
</organism>
<evidence type="ECO:0000313" key="10">
    <source>
        <dbReference type="Proteomes" id="UP000276309"/>
    </source>
</evidence>
<dbReference type="Proteomes" id="UP000276309">
    <property type="component" value="Chromosome"/>
</dbReference>
<dbReference type="InterPro" id="IPR042176">
    <property type="entry name" value="Pantoate_ligase_C"/>
</dbReference>
<proteinExistence type="inferred from homology"/>
<feature type="binding site" evidence="8">
    <location>
        <position position="177"/>
    </location>
    <ligand>
        <name>ATP</name>
        <dbReference type="ChEBI" id="CHEBI:30616"/>
    </ligand>
</feature>
<accession>A0A3G2LB57</accession>
<dbReference type="SUPFAM" id="SSF52374">
    <property type="entry name" value="Nucleotidylyl transferase"/>
    <property type="match status" value="1"/>
</dbReference>
<evidence type="ECO:0000313" key="9">
    <source>
        <dbReference type="EMBL" id="AYN69478.1"/>
    </source>
</evidence>